<reference evidence="7 8" key="1">
    <citation type="submission" date="2018-03" db="EMBL/GenBank/DDBJ databases">
        <title>Genomic Encyclopedia of Archaeal and Bacterial Type Strains, Phase II (KMG-II): from individual species to whole genera.</title>
        <authorList>
            <person name="Goeker M."/>
        </authorList>
    </citation>
    <scope>NUCLEOTIDE SEQUENCE [LARGE SCALE GENOMIC DNA]</scope>
    <source>
        <strain evidence="7 8">DSM 100065</strain>
    </source>
</reference>
<evidence type="ECO:0000256" key="6">
    <source>
        <dbReference type="RuleBase" id="RU003707"/>
    </source>
</evidence>
<dbReference type="Proteomes" id="UP000237752">
    <property type="component" value="Unassembled WGS sequence"/>
</dbReference>
<dbReference type="EMBL" id="PVUE01000016">
    <property type="protein sequence ID" value="PRZ40523.1"/>
    <property type="molecule type" value="Genomic_DNA"/>
</dbReference>
<comment type="pathway">
    <text evidence="1">Lipid metabolism; fatty acid beta-oxidation.</text>
</comment>
<organism evidence="7 8">
    <name type="scientific">Antricoccus suffuscus</name>
    <dbReference type="NCBI Taxonomy" id="1629062"/>
    <lineage>
        <taxon>Bacteria</taxon>
        <taxon>Bacillati</taxon>
        <taxon>Actinomycetota</taxon>
        <taxon>Actinomycetes</taxon>
        <taxon>Geodermatophilales</taxon>
        <taxon>Antricoccaceae</taxon>
        <taxon>Antricoccus</taxon>
    </lineage>
</organism>
<accession>A0A2T0ZW20</accession>
<dbReference type="InterPro" id="IPR029045">
    <property type="entry name" value="ClpP/crotonase-like_dom_sf"/>
</dbReference>
<dbReference type="CDD" id="cd06558">
    <property type="entry name" value="crotonase-like"/>
    <property type="match status" value="1"/>
</dbReference>
<dbReference type="Gene3D" id="1.10.12.10">
    <property type="entry name" value="Lyase 2-enoyl-coa Hydratase, Chain A, domain 2"/>
    <property type="match status" value="1"/>
</dbReference>
<evidence type="ECO:0000313" key="8">
    <source>
        <dbReference type="Proteomes" id="UP000237752"/>
    </source>
</evidence>
<dbReference type="PANTHER" id="PTHR43149:SF1">
    <property type="entry name" value="DELTA(3,5)-DELTA(2,4)-DIENOYL-COA ISOMERASE, MITOCHONDRIAL"/>
    <property type="match status" value="1"/>
</dbReference>
<evidence type="ECO:0000256" key="4">
    <source>
        <dbReference type="ARBA" id="ARBA00023098"/>
    </source>
</evidence>
<dbReference type="NCBIfam" id="NF005699">
    <property type="entry name" value="PRK07509.1"/>
    <property type="match status" value="1"/>
</dbReference>
<dbReference type="InterPro" id="IPR018376">
    <property type="entry name" value="Enoyl-CoA_hyd/isom_CS"/>
</dbReference>
<comment type="similarity">
    <text evidence="2 6">Belongs to the enoyl-CoA hydratase/isomerase family.</text>
</comment>
<evidence type="ECO:0000256" key="2">
    <source>
        <dbReference type="ARBA" id="ARBA00005254"/>
    </source>
</evidence>
<dbReference type="AlphaFoldDB" id="A0A2T0ZW20"/>
<dbReference type="Gene3D" id="3.90.226.10">
    <property type="entry name" value="2-enoyl-CoA Hydratase, Chain A, domain 1"/>
    <property type="match status" value="1"/>
</dbReference>
<evidence type="ECO:0000313" key="7">
    <source>
        <dbReference type="EMBL" id="PRZ40523.1"/>
    </source>
</evidence>
<dbReference type="Pfam" id="PF00378">
    <property type="entry name" value="ECH_1"/>
    <property type="match status" value="1"/>
</dbReference>
<keyword evidence="3" id="KW-0276">Fatty acid metabolism</keyword>
<name>A0A2T0ZW20_9ACTN</name>
<keyword evidence="8" id="KW-1185">Reference proteome</keyword>
<dbReference type="RefSeq" id="WP_106350155.1">
    <property type="nucleotide sequence ID" value="NZ_PVUE01000016.1"/>
</dbReference>
<evidence type="ECO:0000256" key="3">
    <source>
        <dbReference type="ARBA" id="ARBA00022832"/>
    </source>
</evidence>
<proteinExistence type="inferred from homology"/>
<sequence>MTETTDIPTEERVTYTVTDGIADVRMVRADKMNALDDAMFDALIETGKKLKNDPTVRVVVISGEGRSFCAGLDASRLSGMGDGTAKARDLDGIEPVGPAKAKGQQAAYVWIDLPVPVIAAVHGYALGGGLQIALGADIRIATPDAKLSVMETKWGLIPDMIGTTILPELVGRDVAKELTYTARIISGEEADRIGLVTRLSDDPHKAALELAAEINTRNPHAVRLAKELLESSGRVSVEEQLDAEQVAIKALIGTPNQRESVAAGMAKRAPKFADVE</sequence>
<evidence type="ECO:0000256" key="5">
    <source>
        <dbReference type="ARBA" id="ARBA00023235"/>
    </source>
</evidence>
<dbReference type="GO" id="GO:0006635">
    <property type="term" value="P:fatty acid beta-oxidation"/>
    <property type="evidence" value="ECO:0007669"/>
    <property type="project" value="UniProtKB-UniPathway"/>
</dbReference>
<comment type="caution">
    <text evidence="7">The sequence shown here is derived from an EMBL/GenBank/DDBJ whole genome shotgun (WGS) entry which is preliminary data.</text>
</comment>
<keyword evidence="4" id="KW-0443">Lipid metabolism</keyword>
<dbReference type="InterPro" id="IPR045002">
    <property type="entry name" value="Ech1-like"/>
</dbReference>
<dbReference type="OrthoDB" id="8452484at2"/>
<dbReference type="UniPathway" id="UPA00659"/>
<dbReference type="PROSITE" id="PS00166">
    <property type="entry name" value="ENOYL_COA_HYDRATASE"/>
    <property type="match status" value="1"/>
</dbReference>
<dbReference type="SUPFAM" id="SSF52096">
    <property type="entry name" value="ClpP/crotonase"/>
    <property type="match status" value="1"/>
</dbReference>
<dbReference type="InterPro" id="IPR014748">
    <property type="entry name" value="Enoyl-CoA_hydra_C"/>
</dbReference>
<dbReference type="PANTHER" id="PTHR43149">
    <property type="entry name" value="ENOYL-COA HYDRATASE"/>
    <property type="match status" value="1"/>
</dbReference>
<keyword evidence="5" id="KW-0413">Isomerase</keyword>
<protein>
    <submittedName>
        <fullName evidence="7">Enoyl-CoA hydratase/carnithine racemase</fullName>
    </submittedName>
</protein>
<dbReference type="InterPro" id="IPR001753">
    <property type="entry name" value="Enoyl-CoA_hydra/iso"/>
</dbReference>
<gene>
    <name evidence="7" type="ORF">CLV47_11656</name>
</gene>
<dbReference type="GO" id="GO:0016853">
    <property type="term" value="F:isomerase activity"/>
    <property type="evidence" value="ECO:0007669"/>
    <property type="project" value="UniProtKB-KW"/>
</dbReference>
<evidence type="ECO:0000256" key="1">
    <source>
        <dbReference type="ARBA" id="ARBA00005005"/>
    </source>
</evidence>